<dbReference type="EMBL" id="JALJOR010000010">
    <property type="protein sequence ID" value="KAK9809889.1"/>
    <property type="molecule type" value="Genomic_DNA"/>
</dbReference>
<proteinExistence type="predicted"/>
<evidence type="ECO:0000313" key="2">
    <source>
        <dbReference type="Proteomes" id="UP001489004"/>
    </source>
</evidence>
<accession>A0AAW1PJW7</accession>
<keyword evidence="2" id="KW-1185">Reference proteome</keyword>
<evidence type="ECO:0000313" key="1">
    <source>
        <dbReference type="EMBL" id="KAK9809889.1"/>
    </source>
</evidence>
<name>A0AAW1PJW7_9CHLO</name>
<dbReference type="Proteomes" id="UP001489004">
    <property type="component" value="Unassembled WGS sequence"/>
</dbReference>
<dbReference type="AlphaFoldDB" id="A0AAW1PJW7"/>
<sequence length="182" mass="20365">MWGIHPQKGQSWLGYSGYSGWWGRVDQQGGRCLEMRSATLYFSKSSSALQQREKPIRFVAYDDLQQSINQLCQNEQWTRKELLVHGSGDEVLSAVHLPAGDPVLDLHVHEQSGMEGPAQHLQAMAQGIGQLNLNLGRQAETLKSIDQGGKDLLQQFKRIVTKQDTWKMSSVSESTAQEVINS</sequence>
<reference evidence="1 2" key="1">
    <citation type="journal article" date="2024" name="Nat. Commun.">
        <title>Phylogenomics reveals the evolutionary origins of lichenization in chlorophyte algae.</title>
        <authorList>
            <person name="Puginier C."/>
            <person name="Libourel C."/>
            <person name="Otte J."/>
            <person name="Skaloud P."/>
            <person name="Haon M."/>
            <person name="Grisel S."/>
            <person name="Petersen M."/>
            <person name="Berrin J.G."/>
            <person name="Delaux P.M."/>
            <person name="Dal Grande F."/>
            <person name="Keller J."/>
        </authorList>
    </citation>
    <scope>NUCLEOTIDE SEQUENCE [LARGE SCALE GENOMIC DNA]</scope>
    <source>
        <strain evidence="1 2">SAG 2043</strain>
    </source>
</reference>
<protein>
    <submittedName>
        <fullName evidence="1">Uncharacterized protein</fullName>
    </submittedName>
</protein>
<gene>
    <name evidence="1" type="ORF">WJX72_001118</name>
</gene>
<organism evidence="1 2">
    <name type="scientific">[Myrmecia] bisecta</name>
    <dbReference type="NCBI Taxonomy" id="41462"/>
    <lineage>
        <taxon>Eukaryota</taxon>
        <taxon>Viridiplantae</taxon>
        <taxon>Chlorophyta</taxon>
        <taxon>core chlorophytes</taxon>
        <taxon>Trebouxiophyceae</taxon>
        <taxon>Trebouxiales</taxon>
        <taxon>Trebouxiaceae</taxon>
        <taxon>Myrmecia</taxon>
    </lineage>
</organism>
<comment type="caution">
    <text evidence="1">The sequence shown here is derived from an EMBL/GenBank/DDBJ whole genome shotgun (WGS) entry which is preliminary data.</text>
</comment>